<feature type="region of interest" description="Disordered" evidence="6">
    <location>
        <begin position="1652"/>
        <end position="1706"/>
    </location>
</feature>
<accession>A0A8J6EWZ8</accession>
<dbReference type="InterPro" id="IPR012510">
    <property type="entry name" value="Actin-binding_Xin_repeat"/>
</dbReference>
<feature type="region of interest" description="Disordered" evidence="6">
    <location>
        <begin position="1588"/>
        <end position="1619"/>
    </location>
</feature>
<proteinExistence type="inferred from homology"/>
<feature type="repeat" description="Xin" evidence="5">
    <location>
        <begin position="111"/>
        <end position="126"/>
    </location>
</feature>
<dbReference type="GO" id="GO:0005925">
    <property type="term" value="C:focal adhesion"/>
    <property type="evidence" value="ECO:0007669"/>
    <property type="project" value="TreeGrafter"/>
</dbReference>
<name>A0A8J6EWZ8_ELECQ</name>
<reference evidence="7" key="1">
    <citation type="thesis" date="2020" institute="ProQuest LLC" country="789 East Eisenhower Parkway, Ann Arbor, MI, USA">
        <title>Comparative Genomics and Chromosome Evolution.</title>
        <authorList>
            <person name="Mudd A.B."/>
        </authorList>
    </citation>
    <scope>NUCLEOTIDE SEQUENCE</scope>
    <source>
        <strain evidence="7">HN-11 Male</strain>
        <tissue evidence="7">Kidney and liver</tissue>
    </source>
</reference>
<feature type="repeat" description="Xin" evidence="5">
    <location>
        <begin position="768"/>
        <end position="783"/>
    </location>
</feature>
<feature type="repeat" description="Xin" evidence="5">
    <location>
        <begin position="440"/>
        <end position="455"/>
    </location>
</feature>
<keyword evidence="2" id="KW-0677">Repeat</keyword>
<feature type="region of interest" description="Disordered" evidence="6">
    <location>
        <begin position="2065"/>
        <end position="2130"/>
    </location>
</feature>
<evidence type="ECO:0000256" key="1">
    <source>
        <dbReference type="ARBA" id="ARBA00004282"/>
    </source>
</evidence>
<keyword evidence="3" id="KW-0965">Cell junction</keyword>
<dbReference type="EMBL" id="WNTK01000011">
    <property type="protein sequence ID" value="KAG9476521.1"/>
    <property type="molecule type" value="Genomic_DNA"/>
</dbReference>
<feature type="repeat" description="Xin" evidence="5">
    <location>
        <begin position="949"/>
        <end position="964"/>
    </location>
</feature>
<feature type="repeat" description="Xin" evidence="5">
    <location>
        <begin position="550"/>
        <end position="565"/>
    </location>
</feature>
<dbReference type="Proteomes" id="UP000770717">
    <property type="component" value="Unassembled WGS sequence"/>
</dbReference>
<sequence>MADNMKKLSKDADKKHEEELPLPPPPNTAQPSVIVTGVQEQGFMPPPPPKESFSKFYEQRQVNELKRLYRHMHPELRKNLEHAVSRDISELLSTDEPNQQASVSLDAVLPGEVQSMRWIFENWNLDTIGEHQSNRKLTEEEAVLGGNVKNTSLMFKGQKSNSGERSSSTLHGEDQTKGDVKTALWLFETQPLDSLNKIYPEDADVQQAVLKDPGEKGDVKGTKILFETQSLDEVGRCNSIEEDNILQLKSEIQELKGEVNKTIKYFQTEPLCAIRDKTGNVHEIKSICREETQSNDVKAARWLFETQPLDTIHKDTSKVQVIRGISLEEIAKGGVNATKWIFETQPLDTIKETLDEGVFQPSVDAVQGADVSKQCTIFEKQTVDSINDSTDSKFAAAEEILPGDVKSTLWLFETQPMEMLKGTLEVGQLKKVELLNEEKGDVQQRKHVFETCSLDKITSKEDESMGQYVKGAEDIIKGDVKSFKNLFETLPLESTRNRKSVQVSNQNEIKLGNVKASQALFESTPLYAIEDSLGNYHQVTSVSREQIISGDVKNYKWMFETKPLDQFSESIQKVDIIKGITKQEIMAGDVGTARWMFETQPVDVIHPDKNGRDEQCTAQKEDLQRGDVTKCRWLFETQPIDILYDKSEKKCEKELPVQGDVNSYTWMFETQPLDSIKDSEERYIKVSIASQDNLEGVNVQTTKHLFETESLDSLSSTKEQQKLIRYSSRVEIQSGEVSRVKEIFESKPNACTPSQKTDIPEEENIPAGSVNKFTWLFENCPIDSITVHEDGIQELPPEKDIEGGDIEGKKFIFETYSLDQIHQDSYEKEINKVQEAVTKGDVKTCTMRFETKPLYAIQDKGGRYHEVRSVKKEEVQKGDVRGAKWLFETKPLDMINKDEEVFVIRAVTQEDIEKGCVKAARWRFETEPLDSITDTEKHTTRAVDDIQKGEVQLNKQLFESQQVNQKKYVRLVSVSDVQKGNVRTSTWLFENQPIDCLKGDDQEHCGIVKVQREDNQKGDVKRCTWLFESQPLDSLKDTESSATPQAIEGIPKANVKSTTWLFESMPLDKFDSESSNSIKQKEVNVKDTLDAFLSHNIIQHKGIVIENNNGGNVKMIKYQLSTQTATDIQKEEIVGGNLQRILIQLLHRADVEAHGLLVEENCSGQITATKLKLLNPLQSTEQEEENVRDDVSKALKILVNEDTSIKTGIIMEESESSSVKIIIYALSLHCKFNMAQGDILKGNVKSTIGNLLACGQENKSRNAVTREQNEKGNVQLFTSCIEKGDLEYLKNLQAESEVDALTYSQSESMQQEANAKQCMQSTHQSTGYCPVDGTTGGPDAQKVSSGCKIEKRNISLSNTAENNITVQKSTDATQTSGGQNTSTLDKKFCVVGSNSNTLQNNSTTSTDLQAAMLDLRQATAEARTIQKQVQCKLQNNVQEIQVTSKEAERNIKQPVQATLCQERATVTQTASLMTTVKDTRMSCASLQTSSSATKKTQIEQEERDEDIVRGDVKAAIRALQNASKEQKEIEKEEVVKGNLSSTLELLHKSNVNVSKGDFKAAMIYRNAGQSYAACKRNSDVQHIKDQAMAKSMQPSDNDSPPSPAPVTEPEKCQVNPSNVEATRDGFVKVTNPVPNTQDFIAKACGNTVDENGNTSQTCPMVQRQKPALPPKPKHLLPGVRPPPRHKNKASLTAPSSPTSRPSTPSDECHFKGITEIDNMAVQVQASSNIQNTCVCPPANRSMESEKNTLHHEHILCSQNHEITSKNQTHQGERVIKADQKDKDDALNECAASSEFNLVTHAVPEDHLGPRSEKDKNKPKLPENLEGEELSSKMSAFDVTQTRTDVNHADNKDVVMRIKQKKESEDARRQRLSVHMDEIMKDNVKAATDIFENLRKQDELEMILKKVKELEEETSSADAKSMKGLFETVPDWVVSSKQKESPLPKQEERQKDEKRELEREDSESVSSVELAFEDLERASEEIKHLKEQTLAKILDIEETIKKALYAVSNLKSDSDIVSLSGLFRESLGTSSNTSNNIKKISIVSSKAKPEKPTQLYELKCTEAANQEKAESKKSELEVTSGVSSRLSPTSPSFITIESAARKISQQSSSSPPSCVDSKQNGGTSQDIHGTKGQNEVNSLESLDPFQQWNISNNGQGLSTGSLGIPVVYVQDHNSSSSPNSQRQKSVLELKTGSESPKVIGTTIVTEKYEEFDQYGNKVVRSKTSTTVTKQSDTHSSSTFEFVSSPPRYEVTASPLLRRHIISSADNSSNKGNETGVVFVTFGNSKPAQK</sequence>
<evidence type="ECO:0000256" key="4">
    <source>
        <dbReference type="ARBA" id="ARBA00023203"/>
    </source>
</evidence>
<evidence type="ECO:0000256" key="3">
    <source>
        <dbReference type="ARBA" id="ARBA00022949"/>
    </source>
</evidence>
<dbReference type="InterPro" id="IPR030072">
    <property type="entry name" value="XIRP1/XIRP2"/>
</dbReference>
<comment type="caution">
    <text evidence="7">The sequence shown here is derived from an EMBL/GenBank/DDBJ whole genome shotgun (WGS) entry which is preliminary data.</text>
</comment>
<dbReference type="PROSITE" id="PS51389">
    <property type="entry name" value="XIN"/>
    <property type="match status" value="21"/>
</dbReference>
<dbReference type="Pfam" id="PF08043">
    <property type="entry name" value="Xin"/>
    <property type="match status" value="13"/>
</dbReference>
<evidence type="ECO:0000256" key="6">
    <source>
        <dbReference type="SAM" id="MobiDB-lite"/>
    </source>
</evidence>
<feature type="repeat" description="Xin" evidence="5">
    <location>
        <begin position="1018"/>
        <end position="1033"/>
    </location>
</feature>
<feature type="compositionally biased region" description="Basic and acidic residues" evidence="6">
    <location>
        <begin position="2065"/>
        <end position="2075"/>
    </location>
</feature>
<dbReference type="PANTHER" id="PTHR22591">
    <property type="entry name" value="XIN"/>
    <property type="match status" value="1"/>
</dbReference>
<feature type="compositionally biased region" description="Polar residues" evidence="6">
    <location>
        <begin position="153"/>
        <end position="170"/>
    </location>
</feature>
<feature type="region of interest" description="Disordered" evidence="6">
    <location>
        <begin position="1"/>
        <end position="33"/>
    </location>
</feature>
<keyword evidence="8" id="KW-1185">Reference proteome</keyword>
<feature type="repeat" description="Xin" evidence="5">
    <location>
        <begin position="478"/>
        <end position="493"/>
    </location>
</feature>
<evidence type="ECO:0000256" key="2">
    <source>
        <dbReference type="ARBA" id="ARBA00022737"/>
    </source>
</evidence>
<dbReference type="GO" id="GO:0051015">
    <property type="term" value="F:actin filament binding"/>
    <property type="evidence" value="ECO:0007669"/>
    <property type="project" value="TreeGrafter"/>
</dbReference>
<feature type="repeat" description="Xin" evidence="5">
    <location>
        <begin position="697"/>
        <end position="712"/>
    </location>
</feature>
<feature type="compositionally biased region" description="Low complexity" evidence="6">
    <location>
        <begin position="2103"/>
        <end position="2112"/>
    </location>
</feature>
<feature type="repeat" description="Xin" evidence="5">
    <location>
        <begin position="333"/>
        <end position="348"/>
    </location>
</feature>
<evidence type="ECO:0000313" key="7">
    <source>
        <dbReference type="EMBL" id="KAG9476521.1"/>
    </source>
</evidence>
<feature type="repeat" description="Xin" evidence="5">
    <location>
        <begin position="588"/>
        <end position="603"/>
    </location>
</feature>
<feature type="region of interest" description="Disordered" evidence="6">
    <location>
        <begin position="1800"/>
        <end position="1830"/>
    </location>
</feature>
<comment type="subcellular location">
    <subcellularLocation>
        <location evidence="1">Cell junction</location>
    </subcellularLocation>
</comment>
<feature type="compositionally biased region" description="Basic and acidic residues" evidence="6">
    <location>
        <begin position="1"/>
        <end position="19"/>
    </location>
</feature>
<feature type="compositionally biased region" description="Basic and acidic residues" evidence="6">
    <location>
        <begin position="1802"/>
        <end position="1822"/>
    </location>
</feature>
<feature type="compositionally biased region" description="Basic and acidic residues" evidence="6">
    <location>
        <begin position="1936"/>
        <end position="1957"/>
    </location>
</feature>
<feature type="repeat" description="Xin" evidence="5">
    <location>
        <begin position="178"/>
        <end position="193"/>
    </location>
</feature>
<feature type="repeat" description="Xin" evidence="5">
    <location>
        <begin position="626"/>
        <end position="641"/>
    </location>
</feature>
<feature type="repeat" description="Xin" evidence="5">
    <location>
        <begin position="878"/>
        <end position="893"/>
    </location>
</feature>
<feature type="repeat" description="Xin" evidence="5">
    <location>
        <begin position="403"/>
        <end position="418"/>
    </location>
</feature>
<comment type="domain">
    <text evidence="5">Xin repeats bind F-actin.</text>
</comment>
<keyword evidence="4 5" id="KW-0009">Actin-binding</keyword>
<feature type="compositionally biased region" description="Polar residues" evidence="6">
    <location>
        <begin position="2115"/>
        <end position="2130"/>
    </location>
</feature>
<gene>
    <name evidence="7" type="ORF">GDO78_003193</name>
</gene>
<feature type="repeat" description="Xin" evidence="5">
    <location>
        <begin position="915"/>
        <end position="930"/>
    </location>
</feature>
<dbReference type="GO" id="GO:0001725">
    <property type="term" value="C:stress fiber"/>
    <property type="evidence" value="ECO:0007669"/>
    <property type="project" value="TreeGrafter"/>
</dbReference>
<dbReference type="PANTHER" id="PTHR22591:SF2">
    <property type="entry name" value="XIN ACTIN-BINDING REPEAT-CONTAINING PROTEIN 1"/>
    <property type="match status" value="1"/>
</dbReference>
<evidence type="ECO:0000256" key="5">
    <source>
        <dbReference type="PROSITE-ProRule" id="PRU00721"/>
    </source>
</evidence>
<dbReference type="OrthoDB" id="6129702at2759"/>
<feature type="region of interest" description="Disordered" evidence="6">
    <location>
        <begin position="2169"/>
        <end position="2188"/>
    </location>
</feature>
<feature type="repeat" description="Xin" evidence="5">
    <location>
        <begin position="295"/>
        <end position="310"/>
    </location>
</feature>
<feature type="region of interest" description="Disordered" evidence="6">
    <location>
        <begin position="153"/>
        <end position="175"/>
    </location>
</feature>
<feature type="repeat" description="Xin" evidence="5">
    <location>
        <begin position="980"/>
        <end position="995"/>
    </location>
</feature>
<feature type="repeat" description="Xin" evidence="5">
    <location>
        <begin position="659"/>
        <end position="674"/>
    </location>
</feature>
<dbReference type="GO" id="GO:0007015">
    <property type="term" value="P:actin filament organization"/>
    <property type="evidence" value="ECO:0007669"/>
    <property type="project" value="TreeGrafter"/>
</dbReference>
<feature type="repeat" description="Xin" evidence="5">
    <location>
        <begin position="840"/>
        <end position="855"/>
    </location>
</feature>
<protein>
    <recommendedName>
        <fullName evidence="9">Xin actin-binding repeat-containing protein 1-like</fullName>
    </recommendedName>
</protein>
<feature type="region of interest" description="Disordered" evidence="6">
    <location>
        <begin position="1935"/>
        <end position="1964"/>
    </location>
</feature>
<comment type="similarity">
    <text evidence="5">Belongs to the Xin family.</text>
</comment>
<feature type="repeat" description="Xin" evidence="5">
    <location>
        <begin position="217"/>
        <end position="232"/>
    </location>
</feature>
<organism evidence="7 8">
    <name type="scientific">Eleutherodactylus coqui</name>
    <name type="common">Puerto Rican coqui</name>
    <dbReference type="NCBI Taxonomy" id="57060"/>
    <lineage>
        <taxon>Eukaryota</taxon>
        <taxon>Metazoa</taxon>
        <taxon>Chordata</taxon>
        <taxon>Craniata</taxon>
        <taxon>Vertebrata</taxon>
        <taxon>Euteleostomi</taxon>
        <taxon>Amphibia</taxon>
        <taxon>Batrachia</taxon>
        <taxon>Anura</taxon>
        <taxon>Neobatrachia</taxon>
        <taxon>Hyloidea</taxon>
        <taxon>Eleutherodactylidae</taxon>
        <taxon>Eleutherodactylinae</taxon>
        <taxon>Eleutherodactylus</taxon>
        <taxon>Eleutherodactylus</taxon>
    </lineage>
</organism>
<feature type="compositionally biased region" description="Polar residues" evidence="6">
    <location>
        <begin position="2079"/>
        <end position="2094"/>
    </location>
</feature>
<feature type="repeat" description="Xin" evidence="5">
    <location>
        <begin position="1053"/>
        <end position="1068"/>
    </location>
</feature>
<evidence type="ECO:0008006" key="9">
    <source>
        <dbReference type="Google" id="ProtNLM"/>
    </source>
</evidence>
<feature type="compositionally biased region" description="Low complexity" evidence="6">
    <location>
        <begin position="1690"/>
        <end position="1705"/>
    </location>
</feature>
<evidence type="ECO:0000313" key="8">
    <source>
        <dbReference type="Proteomes" id="UP000770717"/>
    </source>
</evidence>